<proteinExistence type="predicted"/>
<accession>A0A3D8QAK5</accession>
<dbReference type="InterPro" id="IPR021858">
    <property type="entry name" value="Fun_TF"/>
</dbReference>
<organism evidence="3 4">
    <name type="scientific">Coleophoma cylindrospora</name>
    <dbReference type="NCBI Taxonomy" id="1849047"/>
    <lineage>
        <taxon>Eukaryota</taxon>
        <taxon>Fungi</taxon>
        <taxon>Dikarya</taxon>
        <taxon>Ascomycota</taxon>
        <taxon>Pezizomycotina</taxon>
        <taxon>Leotiomycetes</taxon>
        <taxon>Helotiales</taxon>
        <taxon>Dermateaceae</taxon>
        <taxon>Coleophoma</taxon>
    </lineage>
</organism>
<sequence length="477" mass="53609">MHDDIFDVGPNVWRVDLTWGHVPILDSSQIDHLVSLCDSAEHVRSSSVQWAVESNVPFGVFPSYPVPHSLNYGAPLKDEEAFLFKHYVDHVALIMMPYDDQRNPWKSSYPAEALHSKSQEQRALLHAMIAQSALNLAHLGCSRQNLLMQAAKYYTLAIEELRSCMEGSPAEYASFIAAISTLMFVEIYSGHSATWRTHFNGAWAILKSREADEPWNLSEFAWASTQSLCLINILNESSIKYHEEAPLRQDQDQNLRLIHKTPSAFISSASSFGFTIGATQLLMSCIIDINKLALDIQKEGNIDIIDKAVNDLYSRLEACRESQVKGMPNDENDSSTMSKEYRISWHHLNAFIAATHIYLHRTIFDLPPSSEMIKNYVGEVFENVEKFLDAGGGNLSLWPAFIAAVEANEAQHVDAARKWLDFAVSVGMGNRFKAKIIVEKAWSLREKLAKEAGTSCGDISVDWRDVMVNLDLDILLV</sequence>
<comment type="subcellular location">
    <subcellularLocation>
        <location evidence="1">Nucleus</location>
    </subcellularLocation>
</comment>
<evidence type="ECO:0000313" key="4">
    <source>
        <dbReference type="Proteomes" id="UP000256645"/>
    </source>
</evidence>
<dbReference type="PANTHER" id="PTHR37534">
    <property type="entry name" value="TRANSCRIPTIONAL ACTIVATOR PROTEIN UGA3"/>
    <property type="match status" value="1"/>
</dbReference>
<evidence type="ECO:0000256" key="2">
    <source>
        <dbReference type="ARBA" id="ARBA00023242"/>
    </source>
</evidence>
<comment type="caution">
    <text evidence="3">The sequence shown here is derived from an EMBL/GenBank/DDBJ whole genome shotgun (WGS) entry which is preliminary data.</text>
</comment>
<dbReference type="OrthoDB" id="3477330at2759"/>
<dbReference type="STRING" id="1849047.A0A3D8QAK5"/>
<gene>
    <name evidence="3" type="ORF">BP6252_13351</name>
</gene>
<evidence type="ECO:0000313" key="3">
    <source>
        <dbReference type="EMBL" id="RDW58875.1"/>
    </source>
</evidence>
<dbReference type="EMBL" id="PDLM01000017">
    <property type="protein sequence ID" value="RDW58875.1"/>
    <property type="molecule type" value="Genomic_DNA"/>
</dbReference>
<name>A0A3D8QAK5_9HELO</name>
<dbReference type="Proteomes" id="UP000256645">
    <property type="component" value="Unassembled WGS sequence"/>
</dbReference>
<reference evidence="3 4" key="1">
    <citation type="journal article" date="2018" name="IMA Fungus">
        <title>IMA Genome-F 9: Draft genome sequence of Annulohypoxylon stygium, Aspergillus mulundensis, Berkeleyomyces basicola (syn. Thielaviopsis basicola), Ceratocystis smalleyi, two Cercospora beticola strains, Coleophoma cylindrospora, Fusarium fracticaudum, Phialophora cf. hyalina, and Morchella septimelata.</title>
        <authorList>
            <person name="Wingfield B.D."/>
            <person name="Bills G.F."/>
            <person name="Dong Y."/>
            <person name="Huang W."/>
            <person name="Nel W.J."/>
            <person name="Swalarsk-Parry B.S."/>
            <person name="Vaghefi N."/>
            <person name="Wilken P.M."/>
            <person name="An Z."/>
            <person name="de Beer Z.W."/>
            <person name="De Vos L."/>
            <person name="Chen L."/>
            <person name="Duong T.A."/>
            <person name="Gao Y."/>
            <person name="Hammerbacher A."/>
            <person name="Kikkert J.R."/>
            <person name="Li Y."/>
            <person name="Li H."/>
            <person name="Li K."/>
            <person name="Li Q."/>
            <person name="Liu X."/>
            <person name="Ma X."/>
            <person name="Naidoo K."/>
            <person name="Pethybridge S.J."/>
            <person name="Sun J."/>
            <person name="Steenkamp E.T."/>
            <person name="van der Nest M.A."/>
            <person name="van Wyk S."/>
            <person name="Wingfield M.J."/>
            <person name="Xiong C."/>
            <person name="Yue Q."/>
            <person name="Zhang X."/>
        </authorList>
    </citation>
    <scope>NUCLEOTIDE SEQUENCE [LARGE SCALE GENOMIC DNA]</scope>
    <source>
        <strain evidence="3 4">BP6252</strain>
    </source>
</reference>
<dbReference type="GO" id="GO:0005634">
    <property type="term" value="C:nucleus"/>
    <property type="evidence" value="ECO:0007669"/>
    <property type="project" value="UniProtKB-SubCell"/>
</dbReference>
<keyword evidence="2" id="KW-0539">Nucleus</keyword>
<dbReference type="Pfam" id="PF11951">
    <property type="entry name" value="Fungal_trans_2"/>
    <property type="match status" value="1"/>
</dbReference>
<dbReference type="AlphaFoldDB" id="A0A3D8QAK5"/>
<dbReference type="PANTHER" id="PTHR37534:SF46">
    <property type="entry name" value="ZN(II)2CYS6 TRANSCRIPTION FACTOR (EUROFUNG)"/>
    <property type="match status" value="1"/>
</dbReference>
<evidence type="ECO:0000256" key="1">
    <source>
        <dbReference type="ARBA" id="ARBA00004123"/>
    </source>
</evidence>
<keyword evidence="4" id="KW-1185">Reference proteome</keyword>
<protein>
    <submittedName>
        <fullName evidence="3">Uncharacterized protein</fullName>
    </submittedName>
</protein>